<evidence type="ECO:0000256" key="6">
    <source>
        <dbReference type="ARBA" id="ARBA00022692"/>
    </source>
</evidence>
<proteinExistence type="inferred from homology"/>
<keyword evidence="6 14" id="KW-0812">Transmembrane</keyword>
<keyword evidence="11 14" id="KW-0472">Membrane</keyword>
<evidence type="ECO:0000256" key="9">
    <source>
        <dbReference type="ARBA" id="ARBA00023065"/>
    </source>
</evidence>
<evidence type="ECO:0000256" key="15">
    <source>
        <dbReference type="PROSITE-ProRule" id="PRU10143"/>
    </source>
</evidence>
<dbReference type="InterPro" id="IPR036942">
    <property type="entry name" value="Beta-barrel_TonB_sf"/>
</dbReference>
<evidence type="ECO:0000313" key="22">
    <source>
        <dbReference type="Proteomes" id="UP000274122"/>
    </source>
</evidence>
<dbReference type="GO" id="GO:0015891">
    <property type="term" value="P:siderophore transport"/>
    <property type="evidence" value="ECO:0007669"/>
    <property type="project" value="InterPro"/>
</dbReference>
<keyword evidence="10 15" id="KW-0798">TonB box</keyword>
<evidence type="ECO:0000256" key="3">
    <source>
        <dbReference type="ARBA" id="ARBA00022448"/>
    </source>
</evidence>
<dbReference type="InterPro" id="IPR037066">
    <property type="entry name" value="Plug_dom_sf"/>
</dbReference>
<feature type="domain" description="TonB-dependent receptor-like beta-barrel" evidence="19">
    <location>
        <begin position="258"/>
        <end position="721"/>
    </location>
</feature>
<evidence type="ECO:0000259" key="19">
    <source>
        <dbReference type="Pfam" id="PF00593"/>
    </source>
</evidence>
<accession>A0A447V6H1</accession>
<dbReference type="KEGG" id="clap:NCTC11466_03778"/>
<keyword evidence="12" id="KW-0675">Receptor</keyword>
<dbReference type="SUPFAM" id="SSF56935">
    <property type="entry name" value="Porins"/>
    <property type="match status" value="1"/>
</dbReference>
<sequence length="752" mass="82373">MARSLPGQPAKHPVRKLALFVAAAVGTVSVNSFAADTGTTQKEDTITVSATAVPAESAWGPSPTIAAKRTATATKTDTPIEKTPQSISVVTSEEMQMHQFQSVKEALGYTPGVTVSSRGASNNYDFVIIRGFSSVGLSQNNYLDGLKMQGDFYNDAVIDPYMLERVELMRGPTSVLYGKSSPGGIVNMVSKRPTTEPLHEIQFKMGTDNLYQTGFDFSDALDDAGVYSYRLTGVARSNDEQQQGAKQKRYAIAPSFSWRPDDKTNFTFLSNFQNEPATGYYGWLPKEGTVEPLPNGKRLGTDFNEGAKNNSYTRNQKMVGYSFEHGFNDTFTVRQNLRFAENKTTQNSVYGYGVCSDKANSGNALCNALAPSDKGRYLARKYVVDNEKLQNFSVDTQLQSKFDTGAVEHTLLTGVDFMRMRNDINSWFGYDGSVPLLDLYNPGSDYFDFGSKDPNNSGAYSVVNKQRQTGVYLQDQAEWNKFILTAGGRYDWVQQQAITRGQFAGIKERSDGQFTGRVGVNYLFDNGVSPYVSYSESFEPNTAASASGNVFKPSKGKQYEAGVKYVPKDMPVVITGAVYQLTKSDNLMKDPTNPFFSIQGGEIRSRGVELEAKAAVNANINVTASYTYTNAEYTTDTTLKGNTPEQVPKHMASLWGDYTFNSGVLSGLTLGTGGVSSVPAMAIRLIPLRWGSAAVMDAVVKYDLGRFGLNGSSIAVNVNNLLDREYVASCFETYGCFWGAERQVVATATFRF</sequence>
<evidence type="ECO:0000256" key="12">
    <source>
        <dbReference type="ARBA" id="ARBA00023170"/>
    </source>
</evidence>
<reference evidence="21 22" key="1">
    <citation type="submission" date="2018-12" db="EMBL/GenBank/DDBJ databases">
        <authorList>
            <consortium name="Pathogen Informatics"/>
        </authorList>
    </citation>
    <scope>NUCLEOTIDE SEQUENCE [LARGE SCALE GENOMIC DNA]</scope>
    <source>
        <strain evidence="21 22">NCTC11466</strain>
    </source>
</reference>
<keyword evidence="5" id="KW-0410">Iron transport</keyword>
<dbReference type="FunFam" id="2.170.130.10:FF:000001">
    <property type="entry name" value="Catecholate siderophore TonB-dependent receptor"/>
    <property type="match status" value="1"/>
</dbReference>
<evidence type="ECO:0000256" key="17">
    <source>
        <dbReference type="RuleBase" id="RU003357"/>
    </source>
</evidence>
<name>A0A447V6H1_9ENTR</name>
<feature type="signal peptide" evidence="18">
    <location>
        <begin position="1"/>
        <end position="34"/>
    </location>
</feature>
<dbReference type="PROSITE" id="PS00430">
    <property type="entry name" value="TONB_DEPENDENT_REC_1"/>
    <property type="match status" value="1"/>
</dbReference>
<dbReference type="Proteomes" id="UP000274122">
    <property type="component" value="Chromosome"/>
</dbReference>
<evidence type="ECO:0000256" key="13">
    <source>
        <dbReference type="ARBA" id="ARBA00023237"/>
    </source>
</evidence>
<evidence type="ECO:0000256" key="16">
    <source>
        <dbReference type="PROSITE-ProRule" id="PRU10144"/>
    </source>
</evidence>
<evidence type="ECO:0000256" key="10">
    <source>
        <dbReference type="ARBA" id="ARBA00023077"/>
    </source>
</evidence>
<dbReference type="InterPro" id="IPR010105">
    <property type="entry name" value="TonB_sidphr_rcpt"/>
</dbReference>
<dbReference type="InterPro" id="IPR039426">
    <property type="entry name" value="TonB-dep_rcpt-like"/>
</dbReference>
<feature type="chain" id="PRO_5019111127" evidence="18">
    <location>
        <begin position="35"/>
        <end position="752"/>
    </location>
</feature>
<evidence type="ECO:0000256" key="4">
    <source>
        <dbReference type="ARBA" id="ARBA00022452"/>
    </source>
</evidence>
<dbReference type="NCBIfam" id="TIGR01783">
    <property type="entry name" value="TonB-siderophor"/>
    <property type="match status" value="1"/>
</dbReference>
<dbReference type="PANTHER" id="PTHR32552">
    <property type="entry name" value="FERRICHROME IRON RECEPTOR-RELATED"/>
    <property type="match status" value="1"/>
</dbReference>
<dbReference type="PROSITE" id="PS52016">
    <property type="entry name" value="TONB_DEPENDENT_REC_3"/>
    <property type="match status" value="1"/>
</dbReference>
<keyword evidence="9" id="KW-0406">Ion transport</keyword>
<dbReference type="GO" id="GO:0009279">
    <property type="term" value="C:cell outer membrane"/>
    <property type="evidence" value="ECO:0007669"/>
    <property type="project" value="UniProtKB-SubCell"/>
</dbReference>
<evidence type="ECO:0000256" key="2">
    <source>
        <dbReference type="ARBA" id="ARBA00009810"/>
    </source>
</evidence>
<protein>
    <submittedName>
        <fullName evidence="21">Ferric hydroxamate uptake</fullName>
    </submittedName>
</protein>
<dbReference type="Pfam" id="PF07715">
    <property type="entry name" value="Plug"/>
    <property type="match status" value="1"/>
</dbReference>
<dbReference type="PANTHER" id="PTHR32552:SF68">
    <property type="entry name" value="FERRICHROME OUTER MEMBRANE TRANSPORTER_PHAGE RECEPTOR"/>
    <property type="match status" value="1"/>
</dbReference>
<evidence type="ECO:0000256" key="18">
    <source>
        <dbReference type="SAM" id="SignalP"/>
    </source>
</evidence>
<evidence type="ECO:0000256" key="14">
    <source>
        <dbReference type="PROSITE-ProRule" id="PRU01360"/>
    </source>
</evidence>
<dbReference type="Gene3D" id="2.170.130.10">
    <property type="entry name" value="TonB-dependent receptor, plug domain"/>
    <property type="match status" value="1"/>
</dbReference>
<feature type="short sequence motif" description="TonB box" evidence="15">
    <location>
        <begin position="45"/>
        <end position="51"/>
    </location>
</feature>
<comment type="subcellular location">
    <subcellularLocation>
        <location evidence="1 14">Cell outer membrane</location>
        <topology evidence="1 14">Multi-pass membrane protein</topology>
    </subcellularLocation>
</comment>
<dbReference type="InterPro" id="IPR010917">
    <property type="entry name" value="TonB_rcpt_CS"/>
</dbReference>
<keyword evidence="22" id="KW-1185">Reference proteome</keyword>
<dbReference type="InterPro" id="IPR000531">
    <property type="entry name" value="Beta-barrel_TonB"/>
</dbReference>
<dbReference type="InterPro" id="IPR012910">
    <property type="entry name" value="Plug_dom"/>
</dbReference>
<evidence type="ECO:0000256" key="11">
    <source>
        <dbReference type="ARBA" id="ARBA00023136"/>
    </source>
</evidence>
<evidence type="ECO:0000313" key="21">
    <source>
        <dbReference type="EMBL" id="VEC00710.1"/>
    </source>
</evidence>
<evidence type="ECO:0000256" key="1">
    <source>
        <dbReference type="ARBA" id="ARBA00004571"/>
    </source>
</evidence>
<evidence type="ECO:0000256" key="8">
    <source>
        <dbReference type="ARBA" id="ARBA00023004"/>
    </source>
</evidence>
<feature type="short sequence motif" description="TonB C-terminal box" evidence="16">
    <location>
        <begin position="735"/>
        <end position="752"/>
    </location>
</feature>
<keyword evidence="4 14" id="KW-1134">Transmembrane beta strand</keyword>
<evidence type="ECO:0000259" key="20">
    <source>
        <dbReference type="Pfam" id="PF07715"/>
    </source>
</evidence>
<dbReference type="Pfam" id="PF00593">
    <property type="entry name" value="TonB_dep_Rec_b-barrel"/>
    <property type="match status" value="1"/>
</dbReference>
<feature type="domain" description="TonB-dependent receptor plug" evidence="20">
    <location>
        <begin position="80"/>
        <end position="185"/>
    </location>
</feature>
<evidence type="ECO:0000256" key="7">
    <source>
        <dbReference type="ARBA" id="ARBA00022729"/>
    </source>
</evidence>
<evidence type="ECO:0000256" key="5">
    <source>
        <dbReference type="ARBA" id="ARBA00022496"/>
    </source>
</evidence>
<dbReference type="PROSITE" id="PS01156">
    <property type="entry name" value="TONB_DEPENDENT_REC_2"/>
    <property type="match status" value="1"/>
</dbReference>
<keyword evidence="3 14" id="KW-0813">Transport</keyword>
<dbReference type="NCBIfam" id="NF007465">
    <property type="entry name" value="PRK10044.1"/>
    <property type="match status" value="1"/>
</dbReference>
<dbReference type="CDD" id="cd01347">
    <property type="entry name" value="ligand_gated_channel"/>
    <property type="match status" value="1"/>
</dbReference>
<dbReference type="Gene3D" id="2.40.170.20">
    <property type="entry name" value="TonB-dependent receptor, beta-barrel domain"/>
    <property type="match status" value="1"/>
</dbReference>
<keyword evidence="7 18" id="KW-0732">Signal</keyword>
<dbReference type="EMBL" id="LR134201">
    <property type="protein sequence ID" value="VEC00710.1"/>
    <property type="molecule type" value="Genomic_DNA"/>
</dbReference>
<dbReference type="InterPro" id="IPR010916">
    <property type="entry name" value="TonB_box_CS"/>
</dbReference>
<organism evidence="21 22">
    <name type="scientific">Cedecea lapagei</name>
    <dbReference type="NCBI Taxonomy" id="158823"/>
    <lineage>
        <taxon>Bacteria</taxon>
        <taxon>Pseudomonadati</taxon>
        <taxon>Pseudomonadota</taxon>
        <taxon>Gammaproteobacteria</taxon>
        <taxon>Enterobacterales</taxon>
        <taxon>Enterobacteriaceae</taxon>
        <taxon>Cedecea</taxon>
    </lineage>
</organism>
<dbReference type="AlphaFoldDB" id="A0A447V6H1"/>
<comment type="similarity">
    <text evidence="2 14 17">Belongs to the TonB-dependent receptor family.</text>
</comment>
<dbReference type="RefSeq" id="WP_232012247.1">
    <property type="nucleotide sequence ID" value="NZ_LR134201.1"/>
</dbReference>
<keyword evidence="13 14" id="KW-0998">Cell outer membrane</keyword>
<gene>
    <name evidence="21" type="primary">fhuA_5</name>
    <name evidence="21" type="ORF">NCTC11466_03778</name>
</gene>
<keyword evidence="8" id="KW-0408">Iron</keyword>
<dbReference type="GO" id="GO:0038023">
    <property type="term" value="F:signaling receptor activity"/>
    <property type="evidence" value="ECO:0007669"/>
    <property type="project" value="InterPro"/>
</dbReference>
<dbReference type="GO" id="GO:0015344">
    <property type="term" value="F:siderophore uptake transmembrane transporter activity"/>
    <property type="evidence" value="ECO:0007669"/>
    <property type="project" value="UniProtKB-ARBA"/>
</dbReference>